<comment type="subcellular location">
    <subcellularLocation>
        <location evidence="1">Cell outer membrane</location>
    </subcellularLocation>
</comment>
<dbReference type="PRINTS" id="PR01021">
    <property type="entry name" value="OMPADOMAIN"/>
</dbReference>
<dbReference type="GO" id="GO:0009279">
    <property type="term" value="C:cell outer membrane"/>
    <property type="evidence" value="ECO:0007669"/>
    <property type="project" value="UniProtKB-SubCell"/>
</dbReference>
<keyword evidence="2 4" id="KW-0472">Membrane</keyword>
<keyword evidence="8" id="KW-1185">Reference proteome</keyword>
<dbReference type="RefSeq" id="WP_112745439.1">
    <property type="nucleotide sequence ID" value="NZ_QMFY01000001.1"/>
</dbReference>
<protein>
    <submittedName>
        <fullName evidence="7">OmpA family protein</fullName>
    </submittedName>
</protein>
<dbReference type="Pfam" id="PF00691">
    <property type="entry name" value="OmpA"/>
    <property type="match status" value="1"/>
</dbReference>
<dbReference type="InterPro" id="IPR006665">
    <property type="entry name" value="OmpA-like"/>
</dbReference>
<dbReference type="Gene3D" id="3.30.1330.60">
    <property type="entry name" value="OmpA-like domain"/>
    <property type="match status" value="1"/>
</dbReference>
<dbReference type="InterPro" id="IPR036737">
    <property type="entry name" value="OmpA-like_sf"/>
</dbReference>
<evidence type="ECO:0000256" key="5">
    <source>
        <dbReference type="SAM" id="SignalP"/>
    </source>
</evidence>
<evidence type="ECO:0000313" key="8">
    <source>
        <dbReference type="Proteomes" id="UP000251889"/>
    </source>
</evidence>
<accession>A0A364Y7X9</accession>
<sequence>MAKRFFYLLLLCLGATAALAQNDSLIYAEGKIFNAATKEPITARITYQSLPYGNRVGTLNNSNYSFPMFDNEKYAIIVEAQGFATAKFMLDPAEANGERKVLKDIELSVGNVGPRHPVGHVMRLDNLIFQVSRSKISEDSFEELDLLVNMMRENPTMVIQLEGHTDYQGNPKDNMKLSQDRVDAVREYLIDKRINKNRIKTKAFGGTQPLSRDDTPEAHRLNRRVEVRILQS</sequence>
<proteinExistence type="predicted"/>
<evidence type="ECO:0000313" key="7">
    <source>
        <dbReference type="EMBL" id="RAW03224.1"/>
    </source>
</evidence>
<dbReference type="OrthoDB" id="1490539at2"/>
<dbReference type="Proteomes" id="UP000251889">
    <property type="component" value="Unassembled WGS sequence"/>
</dbReference>
<gene>
    <name evidence="7" type="ORF">DQQ10_03825</name>
</gene>
<feature type="signal peptide" evidence="5">
    <location>
        <begin position="1"/>
        <end position="20"/>
    </location>
</feature>
<evidence type="ECO:0000256" key="1">
    <source>
        <dbReference type="ARBA" id="ARBA00004442"/>
    </source>
</evidence>
<evidence type="ECO:0000256" key="2">
    <source>
        <dbReference type="ARBA" id="ARBA00023136"/>
    </source>
</evidence>
<dbReference type="PANTHER" id="PTHR30329">
    <property type="entry name" value="STATOR ELEMENT OF FLAGELLAR MOTOR COMPLEX"/>
    <property type="match status" value="1"/>
</dbReference>
<feature type="chain" id="PRO_5016669053" evidence="5">
    <location>
        <begin position="21"/>
        <end position="232"/>
    </location>
</feature>
<name>A0A364Y7X9_9BACT</name>
<dbReference type="CDD" id="cd07185">
    <property type="entry name" value="OmpA_C-like"/>
    <property type="match status" value="1"/>
</dbReference>
<dbReference type="AlphaFoldDB" id="A0A364Y7X9"/>
<dbReference type="PROSITE" id="PS51123">
    <property type="entry name" value="OMPA_2"/>
    <property type="match status" value="1"/>
</dbReference>
<organism evidence="7 8">
    <name type="scientific">Pseudochryseolinea flava</name>
    <dbReference type="NCBI Taxonomy" id="2059302"/>
    <lineage>
        <taxon>Bacteria</taxon>
        <taxon>Pseudomonadati</taxon>
        <taxon>Bacteroidota</taxon>
        <taxon>Cytophagia</taxon>
        <taxon>Cytophagales</taxon>
        <taxon>Fulvivirgaceae</taxon>
        <taxon>Pseudochryseolinea</taxon>
    </lineage>
</organism>
<dbReference type="EMBL" id="QMFY01000001">
    <property type="protein sequence ID" value="RAW03224.1"/>
    <property type="molecule type" value="Genomic_DNA"/>
</dbReference>
<keyword evidence="3" id="KW-0998">Cell outer membrane</keyword>
<evidence type="ECO:0000259" key="6">
    <source>
        <dbReference type="PROSITE" id="PS51123"/>
    </source>
</evidence>
<evidence type="ECO:0000256" key="4">
    <source>
        <dbReference type="PROSITE-ProRule" id="PRU00473"/>
    </source>
</evidence>
<comment type="caution">
    <text evidence="7">The sequence shown here is derived from an EMBL/GenBank/DDBJ whole genome shotgun (WGS) entry which is preliminary data.</text>
</comment>
<dbReference type="PANTHER" id="PTHR30329:SF21">
    <property type="entry name" value="LIPOPROTEIN YIAD-RELATED"/>
    <property type="match status" value="1"/>
</dbReference>
<dbReference type="InterPro" id="IPR006664">
    <property type="entry name" value="OMP_bac"/>
</dbReference>
<feature type="domain" description="OmpA-like" evidence="6">
    <location>
        <begin position="118"/>
        <end position="232"/>
    </location>
</feature>
<keyword evidence="5" id="KW-0732">Signal</keyword>
<dbReference type="SUPFAM" id="SSF103088">
    <property type="entry name" value="OmpA-like"/>
    <property type="match status" value="1"/>
</dbReference>
<reference evidence="7 8" key="1">
    <citation type="submission" date="2018-06" db="EMBL/GenBank/DDBJ databases">
        <title>Chryseolinea flavus sp. nov., a member of the phylum Bacteroidetes isolated from soil.</title>
        <authorList>
            <person name="Li Y."/>
            <person name="Wang J."/>
        </authorList>
    </citation>
    <scope>NUCLEOTIDE SEQUENCE [LARGE SCALE GENOMIC DNA]</scope>
    <source>
        <strain evidence="7 8">SDU1-6</strain>
    </source>
</reference>
<evidence type="ECO:0000256" key="3">
    <source>
        <dbReference type="ARBA" id="ARBA00023237"/>
    </source>
</evidence>
<dbReference type="InterPro" id="IPR050330">
    <property type="entry name" value="Bact_OuterMem_StrucFunc"/>
</dbReference>